<dbReference type="AlphaFoldDB" id="A0A2I2KN44"/>
<organism evidence="1 2">
    <name type="scientific">Frankia canadensis</name>
    <dbReference type="NCBI Taxonomy" id="1836972"/>
    <lineage>
        <taxon>Bacteria</taxon>
        <taxon>Bacillati</taxon>
        <taxon>Actinomycetota</taxon>
        <taxon>Actinomycetes</taxon>
        <taxon>Frankiales</taxon>
        <taxon>Frankiaceae</taxon>
        <taxon>Frankia</taxon>
    </lineage>
</organism>
<evidence type="ECO:0000313" key="1">
    <source>
        <dbReference type="EMBL" id="SNQ47088.1"/>
    </source>
</evidence>
<evidence type="ECO:0000313" key="2">
    <source>
        <dbReference type="Proteomes" id="UP000234331"/>
    </source>
</evidence>
<proteinExistence type="predicted"/>
<accession>A0A2I2KN44</accession>
<dbReference type="Proteomes" id="UP000234331">
    <property type="component" value="Unassembled WGS sequence"/>
</dbReference>
<keyword evidence="2" id="KW-1185">Reference proteome</keyword>
<dbReference type="EMBL" id="FZMO01000079">
    <property type="protein sequence ID" value="SNQ47088.1"/>
    <property type="molecule type" value="Genomic_DNA"/>
</dbReference>
<reference evidence="1 2" key="1">
    <citation type="submission" date="2017-06" db="EMBL/GenBank/DDBJ databases">
        <authorList>
            <person name="Kim H.J."/>
            <person name="Triplett B.A."/>
        </authorList>
    </citation>
    <scope>NUCLEOTIDE SEQUENCE [LARGE SCALE GENOMIC DNA]</scope>
    <source>
        <strain evidence="1">FRACA_ARgP5</strain>
    </source>
</reference>
<protein>
    <submittedName>
        <fullName evidence="1">Uncharacterized protein</fullName>
    </submittedName>
</protein>
<name>A0A2I2KN44_9ACTN</name>
<gene>
    <name evidence="1" type="ORF">FRACA_170048</name>
</gene>
<sequence>MEKLSPAIRSLKARAAANVSWARTVDRSGRTAPARAAALARFETQVDPDGVLSADERARRAEYAFKAHMQQMAVRSVKVRQARRRGESA</sequence>